<feature type="domain" description="HAMP" evidence="12">
    <location>
        <begin position="167"/>
        <end position="219"/>
    </location>
</feature>
<dbReference type="SMART" id="SM00304">
    <property type="entry name" value="HAMP"/>
    <property type="match status" value="1"/>
</dbReference>
<evidence type="ECO:0000259" key="11">
    <source>
        <dbReference type="PROSITE" id="PS50109"/>
    </source>
</evidence>
<dbReference type="SMART" id="SM00387">
    <property type="entry name" value="HATPase_c"/>
    <property type="match status" value="1"/>
</dbReference>
<keyword evidence="4" id="KW-0597">Phosphoprotein</keyword>
<evidence type="ECO:0000256" key="1">
    <source>
        <dbReference type="ARBA" id="ARBA00000085"/>
    </source>
</evidence>
<keyword evidence="10" id="KW-0472">Membrane</keyword>
<dbReference type="Gene3D" id="1.10.8.500">
    <property type="entry name" value="HAMP domain in histidine kinase"/>
    <property type="match status" value="1"/>
</dbReference>
<dbReference type="PROSITE" id="PS50109">
    <property type="entry name" value="HIS_KIN"/>
    <property type="match status" value="1"/>
</dbReference>
<evidence type="ECO:0000313" key="13">
    <source>
        <dbReference type="EMBL" id="MFC4333591.1"/>
    </source>
</evidence>
<evidence type="ECO:0000256" key="6">
    <source>
        <dbReference type="ARBA" id="ARBA00022692"/>
    </source>
</evidence>
<evidence type="ECO:0000256" key="7">
    <source>
        <dbReference type="ARBA" id="ARBA00022777"/>
    </source>
</evidence>
<dbReference type="SUPFAM" id="SSF47384">
    <property type="entry name" value="Homodimeric domain of signal transducing histidine kinase"/>
    <property type="match status" value="1"/>
</dbReference>
<proteinExistence type="predicted"/>
<organism evidence="13 14">
    <name type="scientific">Salininema proteolyticum</name>
    <dbReference type="NCBI Taxonomy" id="1607685"/>
    <lineage>
        <taxon>Bacteria</taxon>
        <taxon>Bacillati</taxon>
        <taxon>Actinomycetota</taxon>
        <taxon>Actinomycetes</taxon>
        <taxon>Glycomycetales</taxon>
        <taxon>Glycomycetaceae</taxon>
        <taxon>Salininema</taxon>
    </lineage>
</organism>
<accession>A0ABV8TSU2</accession>
<feature type="domain" description="Histidine kinase" evidence="11">
    <location>
        <begin position="227"/>
        <end position="421"/>
    </location>
</feature>
<dbReference type="InterPro" id="IPR003661">
    <property type="entry name" value="HisK_dim/P_dom"/>
</dbReference>
<dbReference type="SMART" id="SM00388">
    <property type="entry name" value="HisKA"/>
    <property type="match status" value="1"/>
</dbReference>
<evidence type="ECO:0000313" key="14">
    <source>
        <dbReference type="Proteomes" id="UP001595823"/>
    </source>
</evidence>
<name>A0ABV8TSU2_9ACTN</name>
<dbReference type="EC" id="2.7.13.3" evidence="3"/>
<gene>
    <name evidence="13" type="ORF">ACFPET_00055</name>
</gene>
<dbReference type="CDD" id="cd00082">
    <property type="entry name" value="HisKA"/>
    <property type="match status" value="1"/>
</dbReference>
<dbReference type="InterPro" id="IPR003594">
    <property type="entry name" value="HATPase_dom"/>
</dbReference>
<dbReference type="PROSITE" id="PS50885">
    <property type="entry name" value="HAMP"/>
    <property type="match status" value="1"/>
</dbReference>
<reference evidence="14" key="1">
    <citation type="journal article" date="2019" name="Int. J. Syst. Evol. Microbiol.">
        <title>The Global Catalogue of Microorganisms (GCM) 10K type strain sequencing project: providing services to taxonomists for standard genome sequencing and annotation.</title>
        <authorList>
            <consortium name="The Broad Institute Genomics Platform"/>
            <consortium name="The Broad Institute Genome Sequencing Center for Infectious Disease"/>
            <person name="Wu L."/>
            <person name="Ma J."/>
        </authorList>
    </citation>
    <scope>NUCLEOTIDE SEQUENCE [LARGE SCALE GENOMIC DNA]</scope>
    <source>
        <strain evidence="14">IBRC-M 10908</strain>
    </source>
</reference>
<dbReference type="InterPro" id="IPR003660">
    <property type="entry name" value="HAMP_dom"/>
</dbReference>
<dbReference type="RefSeq" id="WP_380617332.1">
    <property type="nucleotide sequence ID" value="NZ_JBHSDK010000001.1"/>
</dbReference>
<feature type="transmembrane region" description="Helical" evidence="10">
    <location>
        <begin position="144"/>
        <end position="164"/>
    </location>
</feature>
<dbReference type="InterPro" id="IPR036097">
    <property type="entry name" value="HisK_dim/P_sf"/>
</dbReference>
<sequence>MRKRLTLLVTATAVLVLLAFIVPLIPLLRSASVDRTMNQAHDEATSLIPTIVTADKATVTSAVALSNRDSRFPVTVFWPDGEVIGIPAEENDAVRLAATGRSFSADMPGGSEVLYGIGTHDGGTAVVRTFVEDAEMTEGLGRQYLLVGSAAVLLLFVGAALARWTTNRILAPLQAVTDVSNRIAAGDTDARADIGDKTEVGDVARALNGLADRVDDLLAAERDRVADISHRLRTPLTVLKLEVEGMADDRERGEVEAAVAELEEAVTGVVNDARRPAGSGPVCDITALVRERIAFWEVLAEETGRRVGSFLPGEAIPVGVEESEARDAMDAALGNVFAHTPDGTGFSVRLERTADGALVTVVDEGPGISDPSLLERGRSAAGSSGLGIDIIRRTAVKSGGRAEFGPGPGGRGWAVSLHLSAGG</sequence>
<protein>
    <recommendedName>
        <fullName evidence="3">histidine kinase</fullName>
        <ecNumber evidence="3">2.7.13.3</ecNumber>
    </recommendedName>
</protein>
<keyword evidence="5" id="KW-0808">Transferase</keyword>
<keyword evidence="14" id="KW-1185">Reference proteome</keyword>
<dbReference type="Gene3D" id="3.30.565.10">
    <property type="entry name" value="Histidine kinase-like ATPase, C-terminal domain"/>
    <property type="match status" value="1"/>
</dbReference>
<dbReference type="SUPFAM" id="SSF55874">
    <property type="entry name" value="ATPase domain of HSP90 chaperone/DNA topoisomerase II/histidine kinase"/>
    <property type="match status" value="1"/>
</dbReference>
<evidence type="ECO:0000256" key="3">
    <source>
        <dbReference type="ARBA" id="ARBA00012438"/>
    </source>
</evidence>
<comment type="caution">
    <text evidence="13">The sequence shown here is derived from an EMBL/GenBank/DDBJ whole genome shotgun (WGS) entry which is preliminary data.</text>
</comment>
<dbReference type="InterPro" id="IPR036890">
    <property type="entry name" value="HATPase_C_sf"/>
</dbReference>
<keyword evidence="8 10" id="KW-1133">Transmembrane helix</keyword>
<dbReference type="Proteomes" id="UP001595823">
    <property type="component" value="Unassembled WGS sequence"/>
</dbReference>
<evidence type="ECO:0000256" key="9">
    <source>
        <dbReference type="ARBA" id="ARBA00023012"/>
    </source>
</evidence>
<dbReference type="SUPFAM" id="SSF158472">
    <property type="entry name" value="HAMP domain-like"/>
    <property type="match status" value="1"/>
</dbReference>
<dbReference type="PANTHER" id="PTHR45436:SF5">
    <property type="entry name" value="SENSOR HISTIDINE KINASE TRCS"/>
    <property type="match status" value="1"/>
</dbReference>
<dbReference type="Pfam" id="PF02518">
    <property type="entry name" value="HATPase_c"/>
    <property type="match status" value="1"/>
</dbReference>
<evidence type="ECO:0000256" key="4">
    <source>
        <dbReference type="ARBA" id="ARBA00022553"/>
    </source>
</evidence>
<keyword evidence="6 10" id="KW-0812">Transmembrane</keyword>
<comment type="catalytic activity">
    <reaction evidence="1">
        <text>ATP + protein L-histidine = ADP + protein N-phospho-L-histidine.</text>
        <dbReference type="EC" id="2.7.13.3"/>
    </reaction>
</comment>
<dbReference type="Gene3D" id="1.10.287.130">
    <property type="match status" value="1"/>
</dbReference>
<comment type="subcellular location">
    <subcellularLocation>
        <location evidence="2">Cell membrane</location>
    </subcellularLocation>
</comment>
<evidence type="ECO:0000256" key="8">
    <source>
        <dbReference type="ARBA" id="ARBA00022989"/>
    </source>
</evidence>
<dbReference type="Pfam" id="PF00672">
    <property type="entry name" value="HAMP"/>
    <property type="match status" value="1"/>
</dbReference>
<keyword evidence="7" id="KW-0418">Kinase</keyword>
<evidence type="ECO:0000259" key="12">
    <source>
        <dbReference type="PROSITE" id="PS50885"/>
    </source>
</evidence>
<dbReference type="EMBL" id="JBHSDK010000001">
    <property type="protein sequence ID" value="MFC4333591.1"/>
    <property type="molecule type" value="Genomic_DNA"/>
</dbReference>
<keyword evidence="9" id="KW-0902">Two-component regulatory system</keyword>
<evidence type="ECO:0000256" key="2">
    <source>
        <dbReference type="ARBA" id="ARBA00004236"/>
    </source>
</evidence>
<dbReference type="PANTHER" id="PTHR45436">
    <property type="entry name" value="SENSOR HISTIDINE KINASE YKOH"/>
    <property type="match status" value="1"/>
</dbReference>
<dbReference type="InterPro" id="IPR050428">
    <property type="entry name" value="TCS_sensor_his_kinase"/>
</dbReference>
<dbReference type="InterPro" id="IPR005467">
    <property type="entry name" value="His_kinase_dom"/>
</dbReference>
<evidence type="ECO:0000256" key="10">
    <source>
        <dbReference type="SAM" id="Phobius"/>
    </source>
</evidence>
<dbReference type="CDD" id="cd06225">
    <property type="entry name" value="HAMP"/>
    <property type="match status" value="1"/>
</dbReference>
<evidence type="ECO:0000256" key="5">
    <source>
        <dbReference type="ARBA" id="ARBA00022679"/>
    </source>
</evidence>